<dbReference type="InterPro" id="IPR041698">
    <property type="entry name" value="Methyltransf_25"/>
</dbReference>
<keyword evidence="2" id="KW-0808">Transferase</keyword>
<proteinExistence type="predicted"/>
<reference evidence="5" key="1">
    <citation type="submission" date="2018-05" db="EMBL/GenBank/DDBJ databases">
        <authorList>
            <person name="Du Z."/>
            <person name="Wang X."/>
        </authorList>
    </citation>
    <scope>NUCLEOTIDE SEQUENCE [LARGE SCALE GENOMIC DNA]</scope>
    <source>
        <strain evidence="5">CQN31</strain>
    </source>
</reference>
<evidence type="ECO:0000256" key="2">
    <source>
        <dbReference type="ARBA" id="ARBA00022679"/>
    </source>
</evidence>
<dbReference type="RefSeq" id="WP_109873042.1">
    <property type="nucleotide sequence ID" value="NZ_QGNA01000006.1"/>
</dbReference>
<keyword evidence="5" id="KW-1185">Reference proteome</keyword>
<dbReference type="Pfam" id="PF13649">
    <property type="entry name" value="Methyltransf_25"/>
    <property type="match status" value="1"/>
</dbReference>
<sequence>MLNDEEIRAAWRMILGRDPESERIYETHRGHETVDALRAILFGSAEFRQKYAKNITAVDRLKLATNPTSPTASTPEQMRGMFSRIQEQWTALGDTEPYWSVLTNPRFKMDRFEENRTDFFQSGKRNLDAVRAALARCRAELPQRGVCVELGCGVGRVSVQLAGVVERVHAYDISPGNLALAQKNSDDFGVKNVQFHLMRSMDEYKKLIPFDLFFSVIVLQHNPPPVQRYILQQVVERAKPGAILYFQVPTYALRYTFDPEKYLAGPPARLEMHVLPQDEIFEVLRAGGARVLEVMEDNSTGNPEWISNTFVARKIAFQNSKAGRSRR</sequence>
<feature type="domain" description="Methyltransferase" evidence="3">
    <location>
        <begin position="148"/>
        <end position="241"/>
    </location>
</feature>
<keyword evidence="1" id="KW-0489">Methyltransferase</keyword>
<name>A0A317F5W7_9PROT</name>
<accession>A0A317F5W7</accession>
<dbReference type="PANTHER" id="PTHR43861:SF1">
    <property type="entry name" value="TRANS-ACONITATE 2-METHYLTRANSFERASE"/>
    <property type="match status" value="1"/>
</dbReference>
<dbReference type="SUPFAM" id="SSF53335">
    <property type="entry name" value="S-adenosyl-L-methionine-dependent methyltransferases"/>
    <property type="match status" value="1"/>
</dbReference>
<evidence type="ECO:0000313" key="5">
    <source>
        <dbReference type="Proteomes" id="UP000245765"/>
    </source>
</evidence>
<evidence type="ECO:0000313" key="4">
    <source>
        <dbReference type="EMBL" id="PWS34591.1"/>
    </source>
</evidence>
<dbReference type="OrthoDB" id="7628122at2"/>
<dbReference type="CDD" id="cd02440">
    <property type="entry name" value="AdoMet_MTases"/>
    <property type="match status" value="1"/>
</dbReference>
<comment type="caution">
    <text evidence="4">The sequence shown here is derived from an EMBL/GenBank/DDBJ whole genome shotgun (WGS) entry which is preliminary data.</text>
</comment>
<dbReference type="GO" id="GO:0032259">
    <property type="term" value="P:methylation"/>
    <property type="evidence" value="ECO:0007669"/>
    <property type="project" value="UniProtKB-KW"/>
</dbReference>
<evidence type="ECO:0000256" key="1">
    <source>
        <dbReference type="ARBA" id="ARBA00022603"/>
    </source>
</evidence>
<organism evidence="4 5">
    <name type="scientific">Falsiroseomonas bella</name>
    <dbReference type="NCBI Taxonomy" id="2184016"/>
    <lineage>
        <taxon>Bacteria</taxon>
        <taxon>Pseudomonadati</taxon>
        <taxon>Pseudomonadota</taxon>
        <taxon>Alphaproteobacteria</taxon>
        <taxon>Acetobacterales</taxon>
        <taxon>Roseomonadaceae</taxon>
        <taxon>Falsiroseomonas</taxon>
    </lineage>
</organism>
<dbReference type="GO" id="GO:0008168">
    <property type="term" value="F:methyltransferase activity"/>
    <property type="evidence" value="ECO:0007669"/>
    <property type="project" value="UniProtKB-KW"/>
</dbReference>
<gene>
    <name evidence="4" type="ORF">DFH01_23950</name>
</gene>
<dbReference type="AlphaFoldDB" id="A0A317F5W7"/>
<dbReference type="EMBL" id="QGNA01000006">
    <property type="protein sequence ID" value="PWS34591.1"/>
    <property type="molecule type" value="Genomic_DNA"/>
</dbReference>
<protein>
    <recommendedName>
        <fullName evidence="3">Methyltransferase domain-containing protein</fullName>
    </recommendedName>
</protein>
<dbReference type="Gene3D" id="3.40.50.150">
    <property type="entry name" value="Vaccinia Virus protein VP39"/>
    <property type="match status" value="1"/>
</dbReference>
<evidence type="ECO:0000259" key="3">
    <source>
        <dbReference type="Pfam" id="PF13649"/>
    </source>
</evidence>
<dbReference type="Proteomes" id="UP000245765">
    <property type="component" value="Unassembled WGS sequence"/>
</dbReference>
<dbReference type="PANTHER" id="PTHR43861">
    <property type="entry name" value="TRANS-ACONITATE 2-METHYLTRANSFERASE-RELATED"/>
    <property type="match status" value="1"/>
</dbReference>
<dbReference type="InterPro" id="IPR029063">
    <property type="entry name" value="SAM-dependent_MTases_sf"/>
</dbReference>